<name>A0A151B8P9_9CLOT</name>
<dbReference type="EC" id="3.-.-.-" evidence="6"/>
<keyword evidence="4" id="KW-0862">Zinc</keyword>
<dbReference type="InterPro" id="IPR001279">
    <property type="entry name" value="Metallo-B-lactamas"/>
</dbReference>
<organism evidence="6 7">
    <name type="scientific">Clostridium tepidiprofundi DSM 19306</name>
    <dbReference type="NCBI Taxonomy" id="1121338"/>
    <lineage>
        <taxon>Bacteria</taxon>
        <taxon>Bacillati</taxon>
        <taxon>Bacillota</taxon>
        <taxon>Clostridia</taxon>
        <taxon>Eubacteriales</taxon>
        <taxon>Clostridiaceae</taxon>
        <taxon>Clostridium</taxon>
    </lineage>
</organism>
<dbReference type="RefSeq" id="WP_066821770.1">
    <property type="nucleotide sequence ID" value="NZ_LTBA01000001.1"/>
</dbReference>
<sequence>MEIKRVVAGIYGANCYIIMDKKTKEAVVIDPGGDVDDIEKAINSIDANVKYILLTHGHLDHTSGVAELKKIFNVPVCISKKDDELIACGTQLYGPLLEGEADIHIKEGDVFSVGEISIRCIETPGHTPGGMSFIIDGKSVFTGDTLFYGSIGRTDLEGGDFDILINSITKKLMSLDDNIIVYPGHGPQSTIMNEKNNNPFLKNK</sequence>
<comment type="caution">
    <text evidence="6">The sequence shown here is derived from an EMBL/GenBank/DDBJ whole genome shotgun (WGS) entry which is preliminary data.</text>
</comment>
<dbReference type="InterPro" id="IPR036866">
    <property type="entry name" value="RibonucZ/Hydroxyglut_hydro"/>
</dbReference>
<evidence type="ECO:0000256" key="4">
    <source>
        <dbReference type="ARBA" id="ARBA00022833"/>
    </source>
</evidence>
<dbReference type="Proteomes" id="UP000075531">
    <property type="component" value="Unassembled WGS sequence"/>
</dbReference>
<dbReference type="SUPFAM" id="SSF56281">
    <property type="entry name" value="Metallo-hydrolase/oxidoreductase"/>
    <property type="match status" value="1"/>
</dbReference>
<gene>
    <name evidence="6" type="ORF">CLTEP_04110</name>
</gene>
<proteinExistence type="predicted"/>
<feature type="domain" description="Metallo-beta-lactamase" evidence="5">
    <location>
        <begin position="12"/>
        <end position="185"/>
    </location>
</feature>
<dbReference type="PATRIC" id="fig|1121338.3.peg.416"/>
<dbReference type="SMART" id="SM00849">
    <property type="entry name" value="Lactamase_B"/>
    <property type="match status" value="1"/>
</dbReference>
<dbReference type="GO" id="GO:0016787">
    <property type="term" value="F:hydrolase activity"/>
    <property type="evidence" value="ECO:0007669"/>
    <property type="project" value="UniProtKB-KW"/>
</dbReference>
<keyword evidence="2" id="KW-0479">Metal-binding</keyword>
<dbReference type="PANTHER" id="PTHR46233:SF3">
    <property type="entry name" value="HYDROXYACYLGLUTATHIONE HYDROLASE GLOC"/>
    <property type="match status" value="1"/>
</dbReference>
<dbReference type="Pfam" id="PF00753">
    <property type="entry name" value="Lactamase_B"/>
    <property type="match status" value="1"/>
</dbReference>
<dbReference type="CDD" id="cd06262">
    <property type="entry name" value="metallo-hydrolase-like_MBL-fold"/>
    <property type="match status" value="1"/>
</dbReference>
<dbReference type="PANTHER" id="PTHR46233">
    <property type="entry name" value="HYDROXYACYLGLUTATHIONE HYDROLASE GLOC"/>
    <property type="match status" value="1"/>
</dbReference>
<evidence type="ECO:0000256" key="1">
    <source>
        <dbReference type="ARBA" id="ARBA00001947"/>
    </source>
</evidence>
<keyword evidence="3 6" id="KW-0378">Hydrolase</keyword>
<dbReference type="EMBL" id="LTBA01000001">
    <property type="protein sequence ID" value="KYH36017.1"/>
    <property type="molecule type" value="Genomic_DNA"/>
</dbReference>
<keyword evidence="7" id="KW-1185">Reference proteome</keyword>
<accession>A0A151B8P9</accession>
<protein>
    <submittedName>
        <fullName evidence="6">Putative metallo-hydrolase</fullName>
        <ecNumber evidence="6">3.-.-.-</ecNumber>
    </submittedName>
</protein>
<reference evidence="6 7" key="1">
    <citation type="submission" date="2016-02" db="EMBL/GenBank/DDBJ databases">
        <title>Genome sequence of Clostridium tepidiprofundi DSM 19306.</title>
        <authorList>
            <person name="Poehlein A."/>
            <person name="Daniel R."/>
        </authorList>
    </citation>
    <scope>NUCLEOTIDE SEQUENCE [LARGE SCALE GENOMIC DNA]</scope>
    <source>
        <strain evidence="6 7">DSM 19306</strain>
    </source>
</reference>
<evidence type="ECO:0000259" key="5">
    <source>
        <dbReference type="SMART" id="SM00849"/>
    </source>
</evidence>
<evidence type="ECO:0000256" key="2">
    <source>
        <dbReference type="ARBA" id="ARBA00022723"/>
    </source>
</evidence>
<dbReference type="STRING" id="1121338.CLTEP_04110"/>
<evidence type="ECO:0000256" key="3">
    <source>
        <dbReference type="ARBA" id="ARBA00022801"/>
    </source>
</evidence>
<evidence type="ECO:0000313" key="6">
    <source>
        <dbReference type="EMBL" id="KYH36017.1"/>
    </source>
</evidence>
<evidence type="ECO:0000313" key="7">
    <source>
        <dbReference type="Proteomes" id="UP000075531"/>
    </source>
</evidence>
<dbReference type="Gene3D" id="3.60.15.10">
    <property type="entry name" value="Ribonuclease Z/Hydroxyacylglutathione hydrolase-like"/>
    <property type="match status" value="1"/>
</dbReference>
<comment type="cofactor">
    <cofactor evidence="1">
        <name>Zn(2+)</name>
        <dbReference type="ChEBI" id="CHEBI:29105"/>
    </cofactor>
</comment>
<dbReference type="OrthoDB" id="9802248at2"/>
<dbReference type="InterPro" id="IPR051453">
    <property type="entry name" value="MBL_Glyoxalase_II"/>
</dbReference>
<dbReference type="GO" id="GO:0046872">
    <property type="term" value="F:metal ion binding"/>
    <property type="evidence" value="ECO:0007669"/>
    <property type="project" value="UniProtKB-KW"/>
</dbReference>
<dbReference type="AlphaFoldDB" id="A0A151B8P9"/>